<dbReference type="Proteomes" id="UP001595455">
    <property type="component" value="Unassembled WGS sequence"/>
</dbReference>
<reference evidence="3 4" key="2">
    <citation type="submission" date="2018-08" db="EMBL/GenBank/DDBJ databases">
        <title>The draft genome of Acinetobacter sichuanensis strain WCHAc060041.</title>
        <authorList>
            <person name="Qin J."/>
            <person name="Feng Y."/>
            <person name="Zong Z."/>
        </authorList>
    </citation>
    <scope>NUCLEOTIDE SEQUENCE [LARGE SCALE GENOMIC DNA]</scope>
    <source>
        <strain evidence="3 4">WCHAc060041</strain>
    </source>
</reference>
<reference evidence="2" key="4">
    <citation type="submission" date="2024-09" db="EMBL/GenBank/DDBJ databases">
        <authorList>
            <person name="Sun Q."/>
            <person name="Mori K."/>
        </authorList>
    </citation>
    <scope>NUCLEOTIDE SEQUENCE</scope>
    <source>
        <strain evidence="2">KCTC 62575</strain>
    </source>
</reference>
<dbReference type="EMBL" id="JBHRSF010000062">
    <property type="protein sequence ID" value="MFC2996288.1"/>
    <property type="molecule type" value="Genomic_DNA"/>
</dbReference>
<dbReference type="Proteomes" id="UP000240957">
    <property type="component" value="Unassembled WGS sequence"/>
</dbReference>
<comment type="caution">
    <text evidence="3">The sequence shown here is derived from an EMBL/GenBank/DDBJ whole genome shotgun (WGS) entry which is preliminary data.</text>
</comment>
<gene>
    <name evidence="2" type="ORF">ACFODO_13605</name>
    <name evidence="3" type="ORF">C9E89_017820</name>
</gene>
<dbReference type="PROSITE" id="PS51257">
    <property type="entry name" value="PROKAR_LIPOPROTEIN"/>
    <property type="match status" value="1"/>
</dbReference>
<evidence type="ECO:0000313" key="5">
    <source>
        <dbReference type="Proteomes" id="UP001595455"/>
    </source>
</evidence>
<dbReference type="AlphaFoldDB" id="A0A371YL73"/>
<evidence type="ECO:0000313" key="4">
    <source>
        <dbReference type="Proteomes" id="UP000240957"/>
    </source>
</evidence>
<evidence type="ECO:0000256" key="1">
    <source>
        <dbReference type="SAM" id="SignalP"/>
    </source>
</evidence>
<evidence type="ECO:0000313" key="3">
    <source>
        <dbReference type="EMBL" id="RFC82211.1"/>
    </source>
</evidence>
<keyword evidence="1" id="KW-0732">Signal</keyword>
<feature type="chain" id="PRO_5016712520" description="DUF3304 domain-containing protein" evidence="1">
    <location>
        <begin position="21"/>
        <end position="446"/>
    </location>
</feature>
<evidence type="ECO:0008006" key="6">
    <source>
        <dbReference type="Google" id="ProtNLM"/>
    </source>
</evidence>
<organism evidence="3 4">
    <name type="scientific">Acinetobacter sichuanensis</name>
    <dbReference type="NCBI Taxonomy" id="2136183"/>
    <lineage>
        <taxon>Bacteria</taxon>
        <taxon>Pseudomonadati</taxon>
        <taxon>Pseudomonadota</taxon>
        <taxon>Gammaproteobacteria</taxon>
        <taxon>Moraxellales</taxon>
        <taxon>Moraxellaceae</taxon>
        <taxon>Acinetobacter</taxon>
    </lineage>
</organism>
<proteinExistence type="predicted"/>
<dbReference type="EMBL" id="PYIX02000040">
    <property type="protein sequence ID" value="RFC82211.1"/>
    <property type="molecule type" value="Genomic_DNA"/>
</dbReference>
<evidence type="ECO:0000313" key="2">
    <source>
        <dbReference type="EMBL" id="MFC2996288.1"/>
    </source>
</evidence>
<feature type="signal peptide" evidence="1">
    <location>
        <begin position="1"/>
        <end position="20"/>
    </location>
</feature>
<reference evidence="2" key="1">
    <citation type="journal article" date="2014" name="Int. J. Syst. Evol. Microbiol.">
        <title>Complete genome of a new Firmicutes species belonging to the dominant human colonic microbiota ('Ruminococcus bicirculans') reveals two chromosomes and a selective capacity to utilize plant glucans.</title>
        <authorList>
            <consortium name="NISC Comparative Sequencing Program"/>
            <person name="Wegmann U."/>
            <person name="Louis P."/>
            <person name="Goesmann A."/>
            <person name="Henrissat B."/>
            <person name="Duncan S.H."/>
            <person name="Flint H.J."/>
        </authorList>
    </citation>
    <scope>NUCLEOTIDE SEQUENCE</scope>
    <source>
        <strain evidence="2">KCTC 62575</strain>
    </source>
</reference>
<sequence length="446" mass="49939">MYKILNLVASICLISIGLSACKNEKNMVVINQETPDDIKNDCFWQGPYVISDPETNFAYPDTGSTYWSAKYTLPEGAILRLKGDFPYARYMSINSYNTDTTPADSINDGAIIPDKNSINPFVDGNLRNHQNRAYTLNLASGKAPSNGRAINTIYDATQNNESAVLLYRVYVPNKGKNMKGGVKFPQVELTTRQGEVLTGEAACKALNASNKKLTIPLIPADTYAKARQFNPAKEKPVWRASYSIAFSLQCDFLGICDTNPIKGIAYYANRDNQYIASSIDRNIKPVVVIRGKIPTVPKTVNGEEYLHSKNTQLRYWSICQNEFYSQKVTSCLFDEEININTDGKYTIVTSLPKDRPKNATEECGVGYLEWSDKGDGFSIVKGRQDHETDGRLIVRNMLPSSNFYNAIQNTQTPGDESQIMRDYLPDATYYTKEEFEALGCDPSQKM</sequence>
<keyword evidence="5" id="KW-1185">Reference proteome</keyword>
<dbReference type="OrthoDB" id="9146291at2"/>
<name>A0A371YL73_9GAMM</name>
<accession>A0A371YL73</accession>
<protein>
    <recommendedName>
        <fullName evidence="6">DUF3304 domain-containing protein</fullName>
    </recommendedName>
</protein>
<reference evidence="5" key="3">
    <citation type="journal article" date="2019" name="Int. J. Syst. Evol. Microbiol.">
        <title>The Global Catalogue of Microorganisms (GCM) 10K type strain sequencing project: providing services to taxonomists for standard genome sequencing and annotation.</title>
        <authorList>
            <consortium name="The Broad Institute Genomics Platform"/>
            <consortium name="The Broad Institute Genome Sequencing Center for Infectious Disease"/>
            <person name="Wu L."/>
            <person name="Ma J."/>
        </authorList>
    </citation>
    <scope>NUCLEOTIDE SEQUENCE [LARGE SCALE GENOMIC DNA]</scope>
    <source>
        <strain evidence="5">KCTC 62575</strain>
    </source>
</reference>
<dbReference type="RefSeq" id="WP_107009683.1">
    <property type="nucleotide sequence ID" value="NZ_JBHRSF010000062.1"/>
</dbReference>